<reference key="2">
    <citation type="submission" date="2011-11" db="EMBL/GenBank/DDBJ databases">
        <authorList>
            <person name="Shin S.H."/>
            <person name="Kim S."/>
            <person name="Kim J.Y."/>
        </authorList>
    </citation>
    <scope>NUCLEOTIDE SEQUENCE</scope>
    <source>
        <strain>HPL-003</strain>
    </source>
</reference>
<evidence type="ECO:0000256" key="1">
    <source>
        <dbReference type="SAM" id="SignalP"/>
    </source>
</evidence>
<evidence type="ECO:0000313" key="2">
    <source>
        <dbReference type="EMBL" id="AET61893.1"/>
    </source>
</evidence>
<reference evidence="3" key="1">
    <citation type="submission" date="2011-11" db="EMBL/GenBank/DDBJ databases">
        <title>Complete sequence of Paenibacillus terrae HPL-003.</title>
        <authorList>
            <person name="Shin S.H."/>
            <person name="Kim S."/>
            <person name="Kim J.Y."/>
        </authorList>
    </citation>
    <scope>NUCLEOTIDE SEQUENCE [LARGE SCALE GENOMIC DNA]</scope>
    <source>
        <strain evidence="3">HPL-003</strain>
    </source>
</reference>
<proteinExistence type="predicted"/>
<organism evidence="2 3">
    <name type="scientific">Paenibacillus terrae (strain HPL-003)</name>
    <dbReference type="NCBI Taxonomy" id="985665"/>
    <lineage>
        <taxon>Bacteria</taxon>
        <taxon>Bacillati</taxon>
        <taxon>Bacillota</taxon>
        <taxon>Bacilli</taxon>
        <taxon>Bacillales</taxon>
        <taxon>Paenibacillaceae</taxon>
        <taxon>Paenibacillus</taxon>
    </lineage>
</organism>
<dbReference type="EMBL" id="CP003107">
    <property type="protein sequence ID" value="AET61893.1"/>
    <property type="molecule type" value="Genomic_DNA"/>
</dbReference>
<dbReference type="RefSeq" id="WP_014282575.1">
    <property type="nucleotide sequence ID" value="NC_016641.1"/>
</dbReference>
<keyword evidence="1" id="KW-0732">Signal</keyword>
<feature type="chain" id="PRO_5003504593" evidence="1">
    <location>
        <begin position="27"/>
        <end position="490"/>
    </location>
</feature>
<dbReference type="AlphaFoldDB" id="G7VQR3"/>
<dbReference type="InterPro" id="IPR008969">
    <property type="entry name" value="CarboxyPept-like_regulatory"/>
</dbReference>
<dbReference type="OrthoDB" id="2655872at2"/>
<accession>G7VQR3</accession>
<name>G7VQR3_PAETH</name>
<dbReference type="STRING" id="985665.HPL003_25885"/>
<dbReference type="Gene3D" id="2.60.120.380">
    <property type="match status" value="1"/>
</dbReference>
<evidence type="ECO:0000313" key="3">
    <source>
        <dbReference type="Proteomes" id="UP000005876"/>
    </source>
</evidence>
<gene>
    <name evidence="2" type="ordered locus">HPL003_25885</name>
</gene>
<dbReference type="SUPFAM" id="SSF49464">
    <property type="entry name" value="Carboxypeptidase regulatory domain-like"/>
    <property type="match status" value="1"/>
</dbReference>
<protein>
    <submittedName>
        <fullName evidence="2">Uncharacterized protein</fullName>
    </submittedName>
</protein>
<feature type="signal peptide" evidence="1">
    <location>
        <begin position="1"/>
        <end position="26"/>
    </location>
</feature>
<dbReference type="eggNOG" id="ENOG502ZAFH">
    <property type="taxonomic scope" value="Bacteria"/>
</dbReference>
<reference evidence="2 3" key="3">
    <citation type="journal article" date="2012" name="J. Bacteriol.">
        <title>Genome Sequence of Paenibacillus terrae HPL-003, a Xylanase-Producing Bacterium Isolated from Soil Found in Forest Residue.</title>
        <authorList>
            <person name="Shin S.H."/>
            <person name="Kim S."/>
            <person name="Kim J.Y."/>
            <person name="Song H.Y."/>
            <person name="Cho S.J."/>
            <person name="Kim D.R."/>
            <person name="Lee K.I."/>
            <person name="Lim H.K."/>
            <person name="Park N.J."/>
            <person name="Hwang I.T."/>
            <person name="Yang K.S."/>
        </authorList>
    </citation>
    <scope>NUCLEOTIDE SEQUENCE [LARGE SCALE GENOMIC DNA]</scope>
    <source>
        <strain evidence="2 3">HPL-003</strain>
    </source>
</reference>
<dbReference type="KEGG" id="pta:HPL003_25885"/>
<sequence length="490" mass="53312">MKRFKKAIAVMLSTMLLFAFGMTANASQSTEGVSDQAIKAESNIQLTTANEDVIKDLTRADKPDSITSSVYAMKEDLNFKTPETPSLKKETVPSLKASPTAVSTTASSATYSGTITEEGGTQFLYPIYLQPGELLQAQLDGPFSAQLDYDLYLYEFDMTTGDINPNAIDASTYGTYFNNYEQGAASLPENVGARNAIGYEKAYAIAVHAKKGSSINAPFYLTVNTSSSYDAYEPDESAFHAYNFTFSTGGSSLNSRSIHSGIDNDWYQITIPASRNYDALNVKLDSTSESYGYKAEVYGALSGNQMVLLPQTNHNVSLNTGTYYVRVYTTNQYSADHLYTLTLKPVLRAGKIVINGYDSSKNGPNDYPTYSYGRHYRVTGTSDFTVKGVVTTTDNYPVANAPVDVTWLNQNWTEGSGNRTRTGTAYTDQNGAFSVTLSLPHSTGSIAEYLSGAISFTHYYDLSGVAAQVSGTSIIDTDIVYHFAYSIYGG</sequence>
<dbReference type="Proteomes" id="UP000005876">
    <property type="component" value="Chromosome"/>
</dbReference>
<dbReference type="SUPFAM" id="SSF89260">
    <property type="entry name" value="Collagen-binding domain"/>
    <property type="match status" value="1"/>
</dbReference>
<dbReference type="HOGENOM" id="CLU_551900_0_0_9"/>